<feature type="chain" id="PRO_5021916692" evidence="1">
    <location>
        <begin position="31"/>
        <end position="426"/>
    </location>
</feature>
<dbReference type="SUPFAM" id="SSF55920">
    <property type="entry name" value="Creatinase/aminopeptidase"/>
    <property type="match status" value="1"/>
</dbReference>
<name>A0A560HHL6_9PROT</name>
<dbReference type="Pfam" id="PF01321">
    <property type="entry name" value="Creatinase_N"/>
    <property type="match status" value="1"/>
</dbReference>
<dbReference type="AlphaFoldDB" id="A0A560HHL6"/>
<dbReference type="InterPro" id="IPR006311">
    <property type="entry name" value="TAT_signal"/>
</dbReference>
<evidence type="ECO:0000313" key="5">
    <source>
        <dbReference type="Proteomes" id="UP000315751"/>
    </source>
</evidence>
<comment type="caution">
    <text evidence="4">The sequence shown here is derived from an EMBL/GenBank/DDBJ whole genome shotgun (WGS) entry which is preliminary data.</text>
</comment>
<gene>
    <name evidence="4" type="ORF">FBZ90_102439</name>
</gene>
<feature type="signal peptide" evidence="1">
    <location>
        <begin position="1"/>
        <end position="30"/>
    </location>
</feature>
<keyword evidence="1" id="KW-0732">Signal</keyword>
<dbReference type="Gene3D" id="3.40.350.10">
    <property type="entry name" value="Creatinase/prolidase N-terminal domain"/>
    <property type="match status" value="1"/>
</dbReference>
<dbReference type="InterPro" id="IPR036005">
    <property type="entry name" value="Creatinase/aminopeptidase-like"/>
</dbReference>
<dbReference type="InterPro" id="IPR050659">
    <property type="entry name" value="Peptidase_M24B"/>
</dbReference>
<proteinExistence type="predicted"/>
<accession>A0A560HHL6</accession>
<dbReference type="PANTHER" id="PTHR46112:SF3">
    <property type="entry name" value="AMINOPEPTIDASE YPDF"/>
    <property type="match status" value="1"/>
</dbReference>
<protein>
    <submittedName>
        <fullName evidence="4">Xaa-Pro dipeptidase</fullName>
    </submittedName>
</protein>
<sequence length="426" mass="45678">MLSRRHLLTAAAALPLSVPAITASTMGAMAATGGGDLAALKSLTTGAKPITVEERQARIAKLQDLMARRGIGAFLVESGSSLEYFTGIRWHRSERTTAALIPAQGPVIVVTPAFEEPSVRETLQVGGDVRAWQEHESPFQRLAQALKDGGVAAGTVARTVAVEPTTRFFIIDGIRQVTRDYDLVSGDDLVRACRMHKSPAELALMQVANAVTLAALRYAHAHVRPGMRAADIAALVDTATAALGGRPEFSLVLLNEASAYPHGSLQPEVVRDGSTVLLDCGCAVHGYQSDISRTWVFGTPSARQRTVWDTVRRGQEIALETAKPGIPVGDIDKAVRRYYEGEGWGPGYRLPGLSHRTGHGIGLDGHESPYLVLSDATPLEPGMCFSDEPGIYIPGEFGIRLEDCWHMTETGPTLFTPLATSIDQPI</sequence>
<dbReference type="OrthoDB" id="9761809at2"/>
<dbReference type="PANTHER" id="PTHR46112">
    <property type="entry name" value="AMINOPEPTIDASE"/>
    <property type="match status" value="1"/>
</dbReference>
<evidence type="ECO:0000259" key="2">
    <source>
        <dbReference type="Pfam" id="PF00557"/>
    </source>
</evidence>
<evidence type="ECO:0000259" key="3">
    <source>
        <dbReference type="Pfam" id="PF01321"/>
    </source>
</evidence>
<keyword evidence="5" id="KW-1185">Reference proteome</keyword>
<reference evidence="4 5" key="1">
    <citation type="submission" date="2019-06" db="EMBL/GenBank/DDBJ databases">
        <title>Genomic Encyclopedia of Type Strains, Phase IV (KMG-V): Genome sequencing to study the core and pangenomes of soil and plant-associated prokaryotes.</title>
        <authorList>
            <person name="Whitman W."/>
        </authorList>
    </citation>
    <scope>NUCLEOTIDE SEQUENCE [LARGE SCALE GENOMIC DNA]</scope>
    <source>
        <strain evidence="4 5">BR 11622</strain>
    </source>
</reference>
<evidence type="ECO:0000313" key="4">
    <source>
        <dbReference type="EMBL" id="TWB45481.1"/>
    </source>
</evidence>
<dbReference type="InterPro" id="IPR000587">
    <property type="entry name" value="Creatinase_N"/>
</dbReference>
<feature type="domain" description="Peptidase M24" evidence="2">
    <location>
        <begin position="204"/>
        <end position="409"/>
    </location>
</feature>
<dbReference type="Proteomes" id="UP000315751">
    <property type="component" value="Unassembled WGS sequence"/>
</dbReference>
<dbReference type="EMBL" id="VITR01000002">
    <property type="protein sequence ID" value="TWB45481.1"/>
    <property type="molecule type" value="Genomic_DNA"/>
</dbReference>
<evidence type="ECO:0000256" key="1">
    <source>
        <dbReference type="SAM" id="SignalP"/>
    </source>
</evidence>
<dbReference type="Gene3D" id="3.90.230.10">
    <property type="entry name" value="Creatinase/methionine aminopeptidase superfamily"/>
    <property type="match status" value="1"/>
</dbReference>
<dbReference type="InterPro" id="IPR000994">
    <property type="entry name" value="Pept_M24"/>
</dbReference>
<feature type="domain" description="Creatinase N-terminal" evidence="3">
    <location>
        <begin position="58"/>
        <end position="195"/>
    </location>
</feature>
<dbReference type="Pfam" id="PF00557">
    <property type="entry name" value="Peptidase_M24"/>
    <property type="match status" value="1"/>
</dbReference>
<dbReference type="InterPro" id="IPR029149">
    <property type="entry name" value="Creatin/AminoP/Spt16_N"/>
</dbReference>
<dbReference type="PROSITE" id="PS51318">
    <property type="entry name" value="TAT"/>
    <property type="match status" value="1"/>
</dbReference>
<dbReference type="SUPFAM" id="SSF53092">
    <property type="entry name" value="Creatinase/prolidase N-terminal domain"/>
    <property type="match status" value="1"/>
</dbReference>
<organism evidence="4 5">
    <name type="scientific">Nitrospirillum amazonense</name>
    <dbReference type="NCBI Taxonomy" id="28077"/>
    <lineage>
        <taxon>Bacteria</taxon>
        <taxon>Pseudomonadati</taxon>
        <taxon>Pseudomonadota</taxon>
        <taxon>Alphaproteobacteria</taxon>
        <taxon>Rhodospirillales</taxon>
        <taxon>Azospirillaceae</taxon>
        <taxon>Nitrospirillum</taxon>
    </lineage>
</organism>